<keyword evidence="3" id="KW-1185">Reference proteome</keyword>
<evidence type="ECO:0000313" key="2">
    <source>
        <dbReference type="EMBL" id="BCU07097.1"/>
    </source>
</evidence>
<sequence length="128" mass="14177">MIPDKTVDERRCYRRVPWTGHARIFPLSPEALSAVPGIREVTSRDISEGGMQVRSAQMVPIHSRLLVELESSETSAWIRAVGSVAWISPSMSDEPWRLGIEFSDVGDLARAGIRHILDEAPTPEASRA</sequence>
<name>A0ABN6GCB3_9GAMM</name>
<evidence type="ECO:0000313" key="3">
    <source>
        <dbReference type="Proteomes" id="UP000680679"/>
    </source>
</evidence>
<dbReference type="EMBL" id="AP024563">
    <property type="protein sequence ID" value="BCU07097.1"/>
    <property type="molecule type" value="Genomic_DNA"/>
</dbReference>
<dbReference type="Proteomes" id="UP000680679">
    <property type="component" value="Chromosome"/>
</dbReference>
<protein>
    <recommendedName>
        <fullName evidence="1">PilZ domain-containing protein</fullName>
    </recommendedName>
</protein>
<proteinExistence type="predicted"/>
<dbReference type="RefSeq" id="WP_213378240.1">
    <property type="nucleotide sequence ID" value="NZ_AP024563.1"/>
</dbReference>
<dbReference type="SUPFAM" id="SSF141371">
    <property type="entry name" value="PilZ domain-like"/>
    <property type="match status" value="1"/>
</dbReference>
<dbReference type="Gene3D" id="2.40.10.220">
    <property type="entry name" value="predicted glycosyltransferase like domains"/>
    <property type="match status" value="1"/>
</dbReference>
<gene>
    <name evidence="2" type="ORF">Atep_17740</name>
</gene>
<reference evidence="2 3" key="1">
    <citation type="submission" date="2021-04" db="EMBL/GenBank/DDBJ databases">
        <title>Complete genome sequencing of Allochromatium tepidum strain NZ.</title>
        <authorList>
            <person name="Tsukatani Y."/>
            <person name="Mori H."/>
        </authorList>
    </citation>
    <scope>NUCLEOTIDE SEQUENCE [LARGE SCALE GENOMIC DNA]</scope>
    <source>
        <strain evidence="2 3">NZ</strain>
    </source>
</reference>
<organism evidence="2 3">
    <name type="scientific">Allochromatium tepidum</name>
    <dbReference type="NCBI Taxonomy" id="553982"/>
    <lineage>
        <taxon>Bacteria</taxon>
        <taxon>Pseudomonadati</taxon>
        <taxon>Pseudomonadota</taxon>
        <taxon>Gammaproteobacteria</taxon>
        <taxon>Chromatiales</taxon>
        <taxon>Chromatiaceae</taxon>
        <taxon>Allochromatium</taxon>
    </lineage>
</organism>
<accession>A0ABN6GCB3</accession>
<dbReference type="Pfam" id="PF07238">
    <property type="entry name" value="PilZ"/>
    <property type="match status" value="1"/>
</dbReference>
<dbReference type="InterPro" id="IPR009875">
    <property type="entry name" value="PilZ_domain"/>
</dbReference>
<evidence type="ECO:0000259" key="1">
    <source>
        <dbReference type="Pfam" id="PF07238"/>
    </source>
</evidence>
<feature type="domain" description="PilZ" evidence="1">
    <location>
        <begin position="9"/>
        <end position="117"/>
    </location>
</feature>